<gene>
    <name evidence="1" type="ORF">JCM6292_3023</name>
</gene>
<sequence>MVISYLLSDACFHAMSCRAIVPFLKNCYTKGILCSGEAQVWQAEWFWGLTGKAGILM</sequence>
<protein>
    <submittedName>
        <fullName evidence="1">Uncharacterized protein</fullName>
    </submittedName>
</protein>
<dbReference type="AlphaFoldDB" id="W4PBP2"/>
<reference evidence="1 2" key="1">
    <citation type="journal article" date="2014" name="Genome Announc.">
        <title>Draft Genome Sequences of Three Strains of Bacteroides pyogenes Isolated from a Cat and Swine.</title>
        <authorList>
            <person name="Sakamoto M."/>
            <person name="Oshima K."/>
            <person name="Suda W."/>
            <person name="Kitamura K."/>
            <person name="Iida T."/>
            <person name="Hattori M."/>
            <person name="Ohkuma M."/>
        </authorList>
    </citation>
    <scope>NUCLEOTIDE SEQUENCE [LARGE SCALE GENOMIC DNA]</scope>
    <source>
        <strain evidence="1 2">JCM 6292</strain>
    </source>
</reference>
<evidence type="ECO:0000313" key="1">
    <source>
        <dbReference type="EMBL" id="GAE16574.1"/>
    </source>
</evidence>
<dbReference type="Proteomes" id="UP000018861">
    <property type="component" value="Unassembled WGS sequence"/>
</dbReference>
<comment type="caution">
    <text evidence="1">The sequence shown here is derived from an EMBL/GenBank/DDBJ whole genome shotgun (WGS) entry which is preliminary data.</text>
</comment>
<name>W4PBP2_9BACE</name>
<accession>W4PBP2</accession>
<evidence type="ECO:0000313" key="2">
    <source>
        <dbReference type="Proteomes" id="UP000018861"/>
    </source>
</evidence>
<organism evidence="1 2">
    <name type="scientific">Bacteroides pyogenes JCM 6292</name>
    <dbReference type="NCBI Taxonomy" id="1235809"/>
    <lineage>
        <taxon>Bacteria</taxon>
        <taxon>Pseudomonadati</taxon>
        <taxon>Bacteroidota</taxon>
        <taxon>Bacteroidia</taxon>
        <taxon>Bacteroidales</taxon>
        <taxon>Bacteroidaceae</taxon>
        <taxon>Bacteroides</taxon>
    </lineage>
</organism>
<proteinExistence type="predicted"/>
<dbReference type="EMBL" id="BAIQ01000037">
    <property type="protein sequence ID" value="GAE16574.1"/>
    <property type="molecule type" value="Genomic_DNA"/>
</dbReference>